<dbReference type="AlphaFoldDB" id="G3IDX6"/>
<protein>
    <submittedName>
        <fullName evidence="1">Uncharacterized protein</fullName>
    </submittedName>
</protein>
<sequence length="61" mass="6690">MTDWLFGEEKGKAKKGEADGELNGGLYMSRTYRGEKKKLCVGVLNRPCAGGKRQGLEGWLA</sequence>
<organism evidence="1 2">
    <name type="scientific">Cricetulus griseus</name>
    <name type="common">Chinese hamster</name>
    <name type="synonym">Cricetulus barabensis griseus</name>
    <dbReference type="NCBI Taxonomy" id="10029"/>
    <lineage>
        <taxon>Eukaryota</taxon>
        <taxon>Metazoa</taxon>
        <taxon>Chordata</taxon>
        <taxon>Craniata</taxon>
        <taxon>Vertebrata</taxon>
        <taxon>Euteleostomi</taxon>
        <taxon>Mammalia</taxon>
        <taxon>Eutheria</taxon>
        <taxon>Euarchontoglires</taxon>
        <taxon>Glires</taxon>
        <taxon>Rodentia</taxon>
        <taxon>Myomorpha</taxon>
        <taxon>Muroidea</taxon>
        <taxon>Cricetidae</taxon>
        <taxon>Cricetinae</taxon>
        <taxon>Cricetulus</taxon>
    </lineage>
</organism>
<accession>G3IDX6</accession>
<dbReference type="Proteomes" id="UP000001075">
    <property type="component" value="Unassembled WGS sequence"/>
</dbReference>
<evidence type="ECO:0000313" key="2">
    <source>
        <dbReference type="Proteomes" id="UP000001075"/>
    </source>
</evidence>
<name>G3IDX6_CRIGR</name>
<gene>
    <name evidence="1" type="ORF">I79_021915</name>
</gene>
<proteinExistence type="predicted"/>
<reference evidence="2" key="1">
    <citation type="journal article" date="2011" name="Nat. Biotechnol.">
        <title>The genomic sequence of the Chinese hamster ovary (CHO)-K1 cell line.</title>
        <authorList>
            <person name="Xu X."/>
            <person name="Nagarajan H."/>
            <person name="Lewis N.E."/>
            <person name="Pan S."/>
            <person name="Cai Z."/>
            <person name="Liu X."/>
            <person name="Chen W."/>
            <person name="Xie M."/>
            <person name="Wang W."/>
            <person name="Hammond S."/>
            <person name="Andersen M.R."/>
            <person name="Neff N."/>
            <person name="Passarelli B."/>
            <person name="Koh W."/>
            <person name="Fan H.C."/>
            <person name="Wang J."/>
            <person name="Gui Y."/>
            <person name="Lee K.H."/>
            <person name="Betenbaugh M.J."/>
            <person name="Quake S.R."/>
            <person name="Famili I."/>
            <person name="Palsson B.O."/>
            <person name="Wang J."/>
        </authorList>
    </citation>
    <scope>NUCLEOTIDE SEQUENCE [LARGE SCALE GENOMIC DNA]</scope>
    <source>
        <strain evidence="2">CHO K1 cell line</strain>
    </source>
</reference>
<dbReference type="InParanoid" id="G3IDX6"/>
<dbReference type="EMBL" id="JH002112">
    <property type="protein sequence ID" value="EGW13877.1"/>
    <property type="molecule type" value="Genomic_DNA"/>
</dbReference>
<evidence type="ECO:0000313" key="1">
    <source>
        <dbReference type="EMBL" id="EGW13877.1"/>
    </source>
</evidence>